<protein>
    <submittedName>
        <fullName evidence="2">Putative disco-interacting protein 2-like C-like</fullName>
    </submittedName>
</protein>
<evidence type="ECO:0000313" key="2">
    <source>
        <dbReference type="EMBL" id="AWP03590.1"/>
    </source>
</evidence>
<name>A0A2U9BIK7_SCOMX</name>
<dbReference type="PANTHER" id="PTHR22754">
    <property type="entry name" value="DISCO-INTERACTING PROTEIN 2 DIP2 -RELATED"/>
    <property type="match status" value="1"/>
</dbReference>
<dbReference type="AlphaFoldDB" id="A0A2U9BIK7"/>
<dbReference type="Proteomes" id="UP000246464">
    <property type="component" value="Chromosome 7"/>
</dbReference>
<dbReference type="SUPFAM" id="SSF56801">
    <property type="entry name" value="Acetyl-CoA synthetase-like"/>
    <property type="match status" value="1"/>
</dbReference>
<proteinExistence type="predicted"/>
<sequence>MINHITSVSQNHSAPPDVTGYTNNTAGGADGIQVERAPGAAVQRQTPKYGNAELMETGDGECNFICSMIKPWNSKRRVHRVPLPFSPGLAPVQQPDPNQPKAEGAQMVAMRGEQLGVVTNWPPSLEAALQRWGTISPKAPCLTTMDTNGKPLYVLTYGKLWSRSVKVAYNLLHKLGSKQEPLVRPGDRVRNTQTHRLHGPRRMDMEILPERPTVVLTLSSASYGIEVDVEISTDGGFITRGRQRSIQLRCSIRLGVGRERTLFERFTCITINISRLNMLAKRGKSQPMLNLTKQHHSEQAIYLFISFVHSDLSRSVCVCACVCVCVCVFVCVRENKKVLVFIFFNICNLGSTDPLTAVGKWRSPAPELYFLCSLFFLKTSQSSW</sequence>
<dbReference type="EMBL" id="CP026249">
    <property type="protein sequence ID" value="AWP03590.1"/>
    <property type="molecule type" value="Genomic_DNA"/>
</dbReference>
<feature type="compositionally biased region" description="Polar residues" evidence="1">
    <location>
        <begin position="1"/>
        <end position="13"/>
    </location>
</feature>
<keyword evidence="3" id="KW-1185">Reference proteome</keyword>
<feature type="region of interest" description="Disordered" evidence="1">
    <location>
        <begin position="1"/>
        <end position="31"/>
    </location>
</feature>
<gene>
    <name evidence="2" type="ORF">SMAX5B_019502</name>
</gene>
<accession>A0A2U9BIK7</accession>
<organism evidence="2 3">
    <name type="scientific">Scophthalmus maximus</name>
    <name type="common">Turbot</name>
    <name type="synonym">Psetta maxima</name>
    <dbReference type="NCBI Taxonomy" id="52904"/>
    <lineage>
        <taxon>Eukaryota</taxon>
        <taxon>Metazoa</taxon>
        <taxon>Chordata</taxon>
        <taxon>Craniata</taxon>
        <taxon>Vertebrata</taxon>
        <taxon>Euteleostomi</taxon>
        <taxon>Actinopterygii</taxon>
        <taxon>Neopterygii</taxon>
        <taxon>Teleostei</taxon>
        <taxon>Neoteleostei</taxon>
        <taxon>Acanthomorphata</taxon>
        <taxon>Carangaria</taxon>
        <taxon>Pleuronectiformes</taxon>
        <taxon>Pleuronectoidei</taxon>
        <taxon>Scophthalmidae</taxon>
        <taxon>Scophthalmus</taxon>
    </lineage>
</organism>
<evidence type="ECO:0000313" key="3">
    <source>
        <dbReference type="Proteomes" id="UP000246464"/>
    </source>
</evidence>
<evidence type="ECO:0000256" key="1">
    <source>
        <dbReference type="SAM" id="MobiDB-lite"/>
    </source>
</evidence>
<reference evidence="2 3" key="1">
    <citation type="submission" date="2017-12" db="EMBL/GenBank/DDBJ databases">
        <title>Integrating genomic resources of turbot (Scophthalmus maximus) in depth evaluation of genetic and physical mapping variation across individuals.</title>
        <authorList>
            <person name="Martinez P."/>
        </authorList>
    </citation>
    <scope>NUCLEOTIDE SEQUENCE [LARGE SCALE GENOMIC DNA]</scope>
</reference>
<dbReference type="PANTHER" id="PTHR22754:SF33">
    <property type="entry name" value="DISCO-INTERACTING PROTEIN 2 HOMOLOG C"/>
    <property type="match status" value="1"/>
</dbReference>
<feature type="non-terminal residue" evidence="2">
    <location>
        <position position="384"/>
    </location>
</feature>